<evidence type="ECO:0000313" key="1">
    <source>
        <dbReference type="EMBL" id="SJK83473.1"/>
    </source>
</evidence>
<protein>
    <submittedName>
        <fullName evidence="1">Uncharacterized protein</fullName>
    </submittedName>
</protein>
<organism evidence="1 2">
    <name type="scientific">Escherichia coli</name>
    <dbReference type="NCBI Taxonomy" id="562"/>
    <lineage>
        <taxon>Bacteria</taxon>
        <taxon>Pseudomonadati</taxon>
        <taxon>Pseudomonadota</taxon>
        <taxon>Gammaproteobacteria</taxon>
        <taxon>Enterobacterales</taxon>
        <taxon>Enterobacteriaceae</taxon>
        <taxon>Escherichia</taxon>
    </lineage>
</organism>
<name>A0A1W1EMB6_ECOLX</name>
<dbReference type="EMBL" id="LT719075">
    <property type="protein sequence ID" value="SJK83473.1"/>
    <property type="molecule type" value="Genomic_DNA"/>
</dbReference>
<accession>A0A1W1EMB6</accession>
<evidence type="ECO:0000313" key="2">
    <source>
        <dbReference type="Proteomes" id="UP000245997"/>
    </source>
</evidence>
<gene>
    <name evidence="1" type="ORF">BQ8769_91</name>
</gene>
<dbReference type="AlphaFoldDB" id="A0A1W1EMB6"/>
<proteinExistence type="predicted"/>
<reference evidence="2" key="1">
    <citation type="submission" date="2017-01" db="EMBL/GenBank/DDBJ databases">
        <authorList>
            <person name="Joensson R."/>
        </authorList>
    </citation>
    <scope>NUCLEOTIDE SEQUENCE [LARGE SCALE GENOMIC DNA]</scope>
</reference>
<sequence length="39" mass="4497">MDPTEDAVPQAPETFGGVWEPRYPQELHKVIYTTIPLNR</sequence>
<dbReference type="Proteomes" id="UP000245997">
    <property type="component" value="Plasmid pAA"/>
</dbReference>